<sequence length="99" mass="11310">MDCSIKVSRFSYSFAYDSSSGLRSNCFKKRQKGLIIHYYSWILCHILLLCVLDAAHLDLLSSSACVSAVTCLMVLFLVAFPFSFKSFSYFTFGLEWFCL</sequence>
<accession>A0A8T2AYS9</accession>
<comment type="caution">
    <text evidence="3">The sequence shown here is derived from an EMBL/GenBank/DDBJ whole genome shotgun (WGS) entry which is preliminary data.</text>
</comment>
<name>A0A8T2AYS9_9BRAS</name>
<feature type="transmembrane region" description="Helical" evidence="1">
    <location>
        <begin position="61"/>
        <end position="82"/>
    </location>
</feature>
<organism evidence="3 4">
    <name type="scientific">Arabidopsis thaliana x Arabidopsis arenosa</name>
    <dbReference type="NCBI Taxonomy" id="1240361"/>
    <lineage>
        <taxon>Eukaryota</taxon>
        <taxon>Viridiplantae</taxon>
        <taxon>Streptophyta</taxon>
        <taxon>Embryophyta</taxon>
        <taxon>Tracheophyta</taxon>
        <taxon>Spermatophyta</taxon>
        <taxon>Magnoliopsida</taxon>
        <taxon>eudicotyledons</taxon>
        <taxon>Gunneridae</taxon>
        <taxon>Pentapetalae</taxon>
        <taxon>rosids</taxon>
        <taxon>malvids</taxon>
        <taxon>Brassicales</taxon>
        <taxon>Brassicaceae</taxon>
        <taxon>Camelineae</taxon>
        <taxon>Arabidopsis</taxon>
    </lineage>
</organism>
<protein>
    <recommendedName>
        <fullName evidence="5">Transmembrane protein</fullName>
    </recommendedName>
</protein>
<dbReference type="AlphaFoldDB" id="A0A8T2AYS9"/>
<evidence type="ECO:0000256" key="1">
    <source>
        <dbReference type="SAM" id="Phobius"/>
    </source>
</evidence>
<keyword evidence="1" id="KW-0812">Transmembrane</keyword>
<evidence type="ECO:0008006" key="5">
    <source>
        <dbReference type="Google" id="ProtNLM"/>
    </source>
</evidence>
<keyword evidence="1" id="KW-0472">Membrane</keyword>
<feature type="transmembrane region" description="Helical" evidence="1">
    <location>
        <begin position="38"/>
        <end position="55"/>
    </location>
</feature>
<dbReference type="EMBL" id="JAEFBK010000008">
    <property type="protein sequence ID" value="KAG7578879.1"/>
    <property type="molecule type" value="Genomic_DNA"/>
</dbReference>
<dbReference type="Proteomes" id="UP000694240">
    <property type="component" value="Chromosome 8"/>
</dbReference>
<gene>
    <name evidence="2" type="ORF">ISN45_Aa03g030440</name>
    <name evidence="3" type="ORF">ISN45_Aa03g030810</name>
</gene>
<proteinExistence type="predicted"/>
<keyword evidence="4" id="KW-1185">Reference proteome</keyword>
<evidence type="ECO:0000313" key="3">
    <source>
        <dbReference type="EMBL" id="KAG7578916.1"/>
    </source>
</evidence>
<reference evidence="3 4" key="1">
    <citation type="submission" date="2020-12" db="EMBL/GenBank/DDBJ databases">
        <title>Concerted genomic and epigenomic changes stabilize Arabidopsis allopolyploids.</title>
        <authorList>
            <person name="Chen Z."/>
        </authorList>
    </citation>
    <scope>NUCLEOTIDE SEQUENCE [LARGE SCALE GENOMIC DNA]</scope>
    <source>
        <strain evidence="3">Allo738</strain>
        <tissue evidence="3">Leaf</tissue>
    </source>
</reference>
<keyword evidence="1" id="KW-1133">Transmembrane helix</keyword>
<evidence type="ECO:0000313" key="4">
    <source>
        <dbReference type="Proteomes" id="UP000694240"/>
    </source>
</evidence>
<dbReference type="EMBL" id="JAEFBK010000008">
    <property type="protein sequence ID" value="KAG7578916.1"/>
    <property type="molecule type" value="Genomic_DNA"/>
</dbReference>
<evidence type="ECO:0000313" key="2">
    <source>
        <dbReference type="EMBL" id="KAG7578879.1"/>
    </source>
</evidence>